<dbReference type="GO" id="GO:0004061">
    <property type="term" value="F:arylformamidase activity"/>
    <property type="evidence" value="ECO:0007669"/>
    <property type="project" value="InterPro"/>
</dbReference>
<dbReference type="RefSeq" id="WP_150374660.1">
    <property type="nucleotide sequence ID" value="NZ_CP044067.1"/>
</dbReference>
<dbReference type="EMBL" id="CP044067">
    <property type="protein sequence ID" value="QET04599.1"/>
    <property type="molecule type" value="Genomic_DNA"/>
</dbReference>
<sequence length="359" mass="39541">MNEANEASRRWQRKPDGSNWGEFGANDQRGRMNLVDRAKVLQGVAEVREGMTFCLSLPLDYPGGQTMNVRRQPPRRFAVLRDGKSAGQQGFCWSYRSEDPDLTDVVNDDVVLMSLQYSTQWDSLAHVGSHFDADGDGSDEAVFYNGFRAGEDIRAGVETEAAEPWARYENPEAGALSIAVLAEHGAQGRGVMIDIERHIGRKRQAVGYDQLMRILDADNVTVEAGDMVCLHTGFADTLLSMNKSPDLKVLHESGTGLDGHDAKLLNWITDSRLACLLADNPAVELVVPKPLTPAPIRGPRLPLHEHCLFKNGIHLGELWYLTPLARWLRENGRSRFLLTAPPLRLPGAVGSPATPIATV</sequence>
<accession>A0A5P2HBH0</accession>
<dbReference type="Gene3D" id="3.50.30.50">
    <property type="entry name" value="Putative cyclase"/>
    <property type="match status" value="1"/>
</dbReference>
<feature type="compositionally biased region" description="Basic and acidic residues" evidence="1">
    <location>
        <begin position="1"/>
        <end position="16"/>
    </location>
</feature>
<reference evidence="2 3" key="1">
    <citation type="submission" date="2019-09" db="EMBL/GenBank/DDBJ databases">
        <title>FDA dAtabase for Regulatory Grade micrObial Sequences (FDA-ARGOS): Supporting development and validation of Infectious Disease Dx tests.</title>
        <authorList>
            <person name="Sciortino C."/>
            <person name="Tallon L."/>
            <person name="Sadzewicz L."/>
            <person name="Vavikolanu K."/>
            <person name="Mehta A."/>
            <person name="Aluvathingal J."/>
            <person name="Nadendla S."/>
            <person name="Nandy P."/>
            <person name="Geyer C."/>
            <person name="Yan Y."/>
            <person name="Sichtig H."/>
        </authorList>
    </citation>
    <scope>NUCLEOTIDE SEQUENCE [LARGE SCALE GENOMIC DNA]</scope>
    <source>
        <strain evidence="2 3">FDAARGOS_664</strain>
    </source>
</reference>
<dbReference type="InterPro" id="IPR007325">
    <property type="entry name" value="KFase/CYL"/>
</dbReference>
<dbReference type="OrthoDB" id="7067800at2"/>
<dbReference type="Pfam" id="PF04199">
    <property type="entry name" value="Cyclase"/>
    <property type="match status" value="1"/>
</dbReference>
<dbReference type="GO" id="GO:0019441">
    <property type="term" value="P:L-tryptophan catabolic process to kynurenine"/>
    <property type="evidence" value="ECO:0007669"/>
    <property type="project" value="InterPro"/>
</dbReference>
<dbReference type="InterPro" id="IPR037175">
    <property type="entry name" value="KFase_sf"/>
</dbReference>
<protein>
    <submittedName>
        <fullName evidence="2">Cyclase family protein</fullName>
    </submittedName>
</protein>
<dbReference type="PANTHER" id="PTHR34861">
    <property type="match status" value="1"/>
</dbReference>
<evidence type="ECO:0000256" key="1">
    <source>
        <dbReference type="SAM" id="MobiDB-lite"/>
    </source>
</evidence>
<gene>
    <name evidence="2" type="ORF">FOB72_21065</name>
</gene>
<feature type="region of interest" description="Disordered" evidence="1">
    <location>
        <begin position="1"/>
        <end position="26"/>
    </location>
</feature>
<evidence type="ECO:0000313" key="2">
    <source>
        <dbReference type="EMBL" id="QET04599.1"/>
    </source>
</evidence>
<evidence type="ECO:0000313" key="3">
    <source>
        <dbReference type="Proteomes" id="UP000322822"/>
    </source>
</evidence>
<dbReference type="SUPFAM" id="SSF102198">
    <property type="entry name" value="Putative cyclase"/>
    <property type="match status" value="1"/>
</dbReference>
<organism evidence="2 3">
    <name type="scientific">Cupriavidus pauculus</name>
    <dbReference type="NCBI Taxonomy" id="82633"/>
    <lineage>
        <taxon>Bacteria</taxon>
        <taxon>Pseudomonadati</taxon>
        <taxon>Pseudomonadota</taxon>
        <taxon>Betaproteobacteria</taxon>
        <taxon>Burkholderiales</taxon>
        <taxon>Burkholderiaceae</taxon>
        <taxon>Cupriavidus</taxon>
    </lineage>
</organism>
<dbReference type="AlphaFoldDB" id="A0A5P2HBH0"/>
<dbReference type="Proteomes" id="UP000322822">
    <property type="component" value="Chromosome 2"/>
</dbReference>
<proteinExistence type="predicted"/>
<name>A0A5P2HBH0_9BURK</name>